<feature type="transmembrane region" description="Helical" evidence="1">
    <location>
        <begin position="121"/>
        <end position="140"/>
    </location>
</feature>
<dbReference type="InterPro" id="IPR022134">
    <property type="entry name" value="DUF3667"/>
</dbReference>
<keyword evidence="3" id="KW-1185">Reference proteome</keyword>
<evidence type="ECO:0000256" key="1">
    <source>
        <dbReference type="SAM" id="Phobius"/>
    </source>
</evidence>
<dbReference type="EMBL" id="PQVF01000001">
    <property type="protein sequence ID" value="POY39303.1"/>
    <property type="molecule type" value="Genomic_DNA"/>
</dbReference>
<comment type="caution">
    <text evidence="2">The sequence shown here is derived from an EMBL/GenBank/DDBJ whole genome shotgun (WGS) entry which is preliminary data.</text>
</comment>
<evidence type="ECO:0008006" key="4">
    <source>
        <dbReference type="Google" id="ProtNLM"/>
    </source>
</evidence>
<sequence length="238" mass="27482">MNCKNCNNEVNLNYCPNCGQVVNLKRINGHYLIHEIEHVLHFERGILYTIKELLTNPGQNVRNYLTENRSRLVKPIIFIIVTSLIYSLSSSFFHFEDGYVSYSENKKSATSAIFKWVQGHYGYANIIMGVFIALWSKLFFRKYEFNIFEILILLCFVMGIGMLIYSVFGIVQGLTHFNIMQFAAIVGFVYTTWAIGQFYEKGKIINYVKAFFAYILGMLTFTLSAILLGILIDLIIKH</sequence>
<organism evidence="2 3">
    <name type="scientific">Solitalea longa</name>
    <dbReference type="NCBI Taxonomy" id="2079460"/>
    <lineage>
        <taxon>Bacteria</taxon>
        <taxon>Pseudomonadati</taxon>
        <taxon>Bacteroidota</taxon>
        <taxon>Sphingobacteriia</taxon>
        <taxon>Sphingobacteriales</taxon>
        <taxon>Sphingobacteriaceae</taxon>
        <taxon>Solitalea</taxon>
    </lineage>
</organism>
<accession>A0A2S5AB29</accession>
<evidence type="ECO:0000313" key="3">
    <source>
        <dbReference type="Proteomes" id="UP000236893"/>
    </source>
</evidence>
<feature type="transmembrane region" description="Helical" evidence="1">
    <location>
        <begin position="147"/>
        <end position="171"/>
    </location>
</feature>
<gene>
    <name evidence="2" type="ORF">C3K47_02055</name>
</gene>
<dbReference type="RefSeq" id="WP_103787405.1">
    <property type="nucleotide sequence ID" value="NZ_PQVF01000001.1"/>
</dbReference>
<feature type="transmembrane region" description="Helical" evidence="1">
    <location>
        <begin position="177"/>
        <end position="199"/>
    </location>
</feature>
<reference evidence="2 3" key="1">
    <citation type="submission" date="2018-01" db="EMBL/GenBank/DDBJ databases">
        <authorList>
            <person name="Gaut B.S."/>
            <person name="Morton B.R."/>
            <person name="Clegg M.T."/>
            <person name="Duvall M.R."/>
        </authorList>
    </citation>
    <scope>NUCLEOTIDE SEQUENCE [LARGE SCALE GENOMIC DNA]</scope>
    <source>
        <strain evidence="2 3">HR-AV</strain>
    </source>
</reference>
<feature type="transmembrane region" description="Helical" evidence="1">
    <location>
        <begin position="211"/>
        <end position="236"/>
    </location>
</feature>
<keyword evidence="1" id="KW-0472">Membrane</keyword>
<protein>
    <recommendedName>
        <fullName evidence="4">DUF3667 domain-containing protein</fullName>
    </recommendedName>
</protein>
<keyword evidence="1" id="KW-1133">Transmembrane helix</keyword>
<feature type="transmembrane region" description="Helical" evidence="1">
    <location>
        <begin position="72"/>
        <end position="95"/>
    </location>
</feature>
<name>A0A2S5AB29_9SPHI</name>
<dbReference type="Proteomes" id="UP000236893">
    <property type="component" value="Unassembled WGS sequence"/>
</dbReference>
<dbReference type="OrthoDB" id="7446256at2"/>
<keyword evidence="1" id="KW-0812">Transmembrane</keyword>
<dbReference type="Pfam" id="PF12412">
    <property type="entry name" value="DUF3667"/>
    <property type="match status" value="1"/>
</dbReference>
<proteinExistence type="predicted"/>
<evidence type="ECO:0000313" key="2">
    <source>
        <dbReference type="EMBL" id="POY39303.1"/>
    </source>
</evidence>
<dbReference type="AlphaFoldDB" id="A0A2S5AB29"/>